<dbReference type="Gene3D" id="3.80.10.10">
    <property type="entry name" value="Ribonuclease Inhibitor"/>
    <property type="match status" value="2"/>
</dbReference>
<sequence>MQSIDYIYIDDAKLEQMRTHCWCEFEQPLLAAPVEFKLSTTNSFSSGFLMITRGSNYLFKSKIFGGIEFLQEFHLLNVNVLHCSIGQMIFDMNNGTIITLKTDDVSQITYTILNVFKTATYGLAADVQSIRVDSTIQFTDVNINERPERLMKWRAIFLAHYYAIKGEQLYTVDYFNKWEGKQTPVMLIGPSLHPGNFANAFGHAIAWETQLNTVVFQRFAPTRFGGLFDSLVENAQTILRIAFTDYENSERLLLFSGCRISRSSIKKYNFLRVISSVVLNFFEKSGGLPQIENLELHKIKIEAPEFTQLCRFAEQNEAMKKTVKYFELSRTTITNFPTKDLSSMIGSFSKLESISLRGLNGDGLRFLNAIIRSKAPIRAIHLNYLNFRSSFEKVQLPETLLQLDLSQSNFSEEAFTSFISSMTRVQAKIPFIVQLININGGRKGDIAKLLNALPKIDIGTCQPVISEFDFSNNFIPAESSRQLFAFLFTQKQYLRHLALNCISTDDHVLLLKNVMTLITSLQLPAIDLCGNPTSGHYSGFEPVTLAQFVQALAAQNVRFLRRISLSNSRIGANGLTALSQLVEASSSLNEISADGAFLPPVQANAANSTPSNNASSSTPNHSVNDGSNQNPNDEFDLLFNSPSSNSATNYFTGTNSSGNHVVEGEAANTEALIKLWAAVSRKASIITSDSPDKDMQVLGLITGKLSQDGQAAIRAAHTRQRPTTAGKRTAYCINTFANGNTPTFGGDIFAESSRAGLDGGDNDFATHEQDRDNVPLATEE</sequence>
<dbReference type="VEuPathDB" id="TrichDB:TRFO_24328"/>
<feature type="compositionally biased region" description="Low complexity" evidence="1">
    <location>
        <begin position="603"/>
        <end position="620"/>
    </location>
</feature>
<feature type="region of interest" description="Disordered" evidence="1">
    <location>
        <begin position="755"/>
        <end position="780"/>
    </location>
</feature>
<dbReference type="InterPro" id="IPR032675">
    <property type="entry name" value="LRR_dom_sf"/>
</dbReference>
<feature type="compositionally biased region" description="Basic and acidic residues" evidence="1">
    <location>
        <begin position="764"/>
        <end position="773"/>
    </location>
</feature>
<keyword evidence="3" id="KW-1185">Reference proteome</keyword>
<dbReference type="GeneID" id="94838394"/>
<evidence type="ECO:0000313" key="2">
    <source>
        <dbReference type="EMBL" id="OHT07439.1"/>
    </source>
</evidence>
<gene>
    <name evidence="2" type="ORF">TRFO_24328</name>
</gene>
<evidence type="ECO:0008006" key="4">
    <source>
        <dbReference type="Google" id="ProtNLM"/>
    </source>
</evidence>
<dbReference type="SUPFAM" id="SSF52047">
    <property type="entry name" value="RNI-like"/>
    <property type="match status" value="1"/>
</dbReference>
<name>A0A1J4K7S8_9EUKA</name>
<reference evidence="2" key="1">
    <citation type="submission" date="2016-10" db="EMBL/GenBank/DDBJ databases">
        <authorList>
            <person name="Benchimol M."/>
            <person name="Almeida L.G."/>
            <person name="Vasconcelos A.T."/>
            <person name="Perreira-Neves A."/>
            <person name="Rosa I.A."/>
            <person name="Tasca T."/>
            <person name="Bogo M.R."/>
            <person name="de Souza W."/>
        </authorList>
    </citation>
    <scope>NUCLEOTIDE SEQUENCE [LARGE SCALE GENOMIC DNA]</scope>
    <source>
        <strain evidence="2">K</strain>
    </source>
</reference>
<dbReference type="RefSeq" id="XP_068360575.1">
    <property type="nucleotide sequence ID" value="XM_068503690.1"/>
</dbReference>
<organism evidence="2 3">
    <name type="scientific">Tritrichomonas foetus</name>
    <dbReference type="NCBI Taxonomy" id="1144522"/>
    <lineage>
        <taxon>Eukaryota</taxon>
        <taxon>Metamonada</taxon>
        <taxon>Parabasalia</taxon>
        <taxon>Tritrichomonadida</taxon>
        <taxon>Tritrichomonadidae</taxon>
        <taxon>Tritrichomonas</taxon>
    </lineage>
</organism>
<evidence type="ECO:0000313" key="3">
    <source>
        <dbReference type="Proteomes" id="UP000179807"/>
    </source>
</evidence>
<feature type="region of interest" description="Disordered" evidence="1">
    <location>
        <begin position="602"/>
        <end position="639"/>
    </location>
</feature>
<dbReference type="Proteomes" id="UP000179807">
    <property type="component" value="Unassembled WGS sequence"/>
</dbReference>
<comment type="caution">
    <text evidence="2">The sequence shown here is derived from an EMBL/GenBank/DDBJ whole genome shotgun (WGS) entry which is preliminary data.</text>
</comment>
<proteinExistence type="predicted"/>
<dbReference type="OrthoDB" id="10486859at2759"/>
<protein>
    <recommendedName>
        <fullName evidence="4">Leucine Rich Repeat family protein</fullName>
    </recommendedName>
</protein>
<dbReference type="EMBL" id="MLAK01000696">
    <property type="protein sequence ID" value="OHT07439.1"/>
    <property type="molecule type" value="Genomic_DNA"/>
</dbReference>
<dbReference type="AlphaFoldDB" id="A0A1J4K7S8"/>
<accession>A0A1J4K7S8</accession>
<evidence type="ECO:0000256" key="1">
    <source>
        <dbReference type="SAM" id="MobiDB-lite"/>
    </source>
</evidence>
<feature type="compositionally biased region" description="Polar residues" evidence="1">
    <location>
        <begin position="621"/>
        <end position="632"/>
    </location>
</feature>